<name>A0AA38YDI7_9EURO</name>
<gene>
    <name evidence="2" type="ORF">H2204_002155</name>
</gene>
<dbReference type="EMBL" id="JAPDRN010000008">
    <property type="protein sequence ID" value="KAJ9643259.1"/>
    <property type="molecule type" value="Genomic_DNA"/>
</dbReference>
<feature type="compositionally biased region" description="Basic and acidic residues" evidence="1">
    <location>
        <begin position="172"/>
        <end position="185"/>
    </location>
</feature>
<feature type="region of interest" description="Disordered" evidence="1">
    <location>
        <begin position="107"/>
        <end position="143"/>
    </location>
</feature>
<dbReference type="AlphaFoldDB" id="A0AA38YDI7"/>
<keyword evidence="3" id="KW-1185">Reference proteome</keyword>
<feature type="compositionally biased region" description="Basic and acidic residues" evidence="1">
    <location>
        <begin position="132"/>
        <end position="142"/>
    </location>
</feature>
<organism evidence="2 3">
    <name type="scientific">Knufia peltigerae</name>
    <dbReference type="NCBI Taxonomy" id="1002370"/>
    <lineage>
        <taxon>Eukaryota</taxon>
        <taxon>Fungi</taxon>
        <taxon>Dikarya</taxon>
        <taxon>Ascomycota</taxon>
        <taxon>Pezizomycotina</taxon>
        <taxon>Eurotiomycetes</taxon>
        <taxon>Chaetothyriomycetidae</taxon>
        <taxon>Chaetothyriales</taxon>
        <taxon>Trichomeriaceae</taxon>
        <taxon>Knufia</taxon>
    </lineage>
</organism>
<feature type="region of interest" description="Disordered" evidence="1">
    <location>
        <begin position="156"/>
        <end position="185"/>
    </location>
</feature>
<feature type="compositionally biased region" description="Basic and acidic residues" evidence="1">
    <location>
        <begin position="47"/>
        <end position="56"/>
    </location>
</feature>
<dbReference type="Proteomes" id="UP001172681">
    <property type="component" value="Unassembled WGS sequence"/>
</dbReference>
<evidence type="ECO:0000313" key="2">
    <source>
        <dbReference type="EMBL" id="KAJ9643259.1"/>
    </source>
</evidence>
<proteinExistence type="predicted"/>
<sequence>MSDRYMDRYYDDRDDKYLDRHEMDEERYNVPNRYTRDDEYPCSSQRSRKDKERELQEYGEPSTRSKDKSHLYDDIHKAYSTEAIIRKYEGTDWYPDRDADIMNHAAAQNGRKSQFSDKLPNSPSKPLSIMSKKGDETPRGRDFQLFGADEDFSSLDQIRDDPTYNAQLTYDGNKRRPEKHTTENLRRRPSLKHLYAPRDEMTPKWMDEKLGYTHRRGQYSDASRRSSGEYHQMSVSDDNFQAVDETRRHGVDARDFAYEKHEPEHRDARGYPGRITTKEKFEMNPKWPTAEDMKKRFK</sequence>
<feature type="region of interest" description="Disordered" evidence="1">
    <location>
        <begin position="213"/>
        <end position="238"/>
    </location>
</feature>
<accession>A0AA38YDI7</accession>
<reference evidence="2" key="1">
    <citation type="submission" date="2022-10" db="EMBL/GenBank/DDBJ databases">
        <title>Culturing micro-colonial fungi from biological soil crusts in the Mojave desert and describing Neophaeococcomyces mojavensis, and introducing the new genera and species Taxawa tesnikishii.</title>
        <authorList>
            <person name="Kurbessoian T."/>
            <person name="Stajich J.E."/>
        </authorList>
    </citation>
    <scope>NUCLEOTIDE SEQUENCE</scope>
    <source>
        <strain evidence="2">TK_35</strain>
    </source>
</reference>
<comment type="caution">
    <text evidence="2">The sequence shown here is derived from an EMBL/GenBank/DDBJ whole genome shotgun (WGS) entry which is preliminary data.</text>
</comment>
<protein>
    <submittedName>
        <fullName evidence="2">Uncharacterized protein</fullName>
    </submittedName>
</protein>
<feature type="compositionally biased region" description="Basic and acidic residues" evidence="1">
    <location>
        <begin position="22"/>
        <end position="39"/>
    </location>
</feature>
<evidence type="ECO:0000313" key="3">
    <source>
        <dbReference type="Proteomes" id="UP001172681"/>
    </source>
</evidence>
<feature type="compositionally biased region" description="Basic and acidic residues" evidence="1">
    <location>
        <begin position="276"/>
        <end position="298"/>
    </location>
</feature>
<feature type="region of interest" description="Disordered" evidence="1">
    <location>
        <begin position="22"/>
        <end position="71"/>
    </location>
</feature>
<evidence type="ECO:0000256" key="1">
    <source>
        <dbReference type="SAM" id="MobiDB-lite"/>
    </source>
</evidence>
<feature type="region of interest" description="Disordered" evidence="1">
    <location>
        <begin position="258"/>
        <end position="298"/>
    </location>
</feature>
<feature type="compositionally biased region" description="Basic and acidic residues" evidence="1">
    <location>
        <begin position="258"/>
        <end position="269"/>
    </location>
</feature>